<proteinExistence type="predicted"/>
<evidence type="ECO:0000313" key="1">
    <source>
        <dbReference type="EMBL" id="SGY94232.1"/>
    </source>
</evidence>
<dbReference type="PROSITE" id="PS51257">
    <property type="entry name" value="PROKAR_LIPOPROTEIN"/>
    <property type="match status" value="1"/>
</dbReference>
<dbReference type="Proteomes" id="UP000183794">
    <property type="component" value="Unassembled WGS sequence"/>
</dbReference>
<dbReference type="HOGENOM" id="CLU_1873096_0_0_6"/>
<dbReference type="KEGG" id="mvs:MVIS_3308"/>
<protein>
    <submittedName>
        <fullName evidence="1">Uncharacterized protein</fullName>
    </submittedName>
</protein>
<evidence type="ECO:0000313" key="2">
    <source>
        <dbReference type="Proteomes" id="UP000183794"/>
    </source>
</evidence>
<dbReference type="EMBL" id="FPLD01000050">
    <property type="protein sequence ID" value="SGY94232.1"/>
    <property type="molecule type" value="Genomic_DNA"/>
</dbReference>
<dbReference type="PATRIC" id="fig|80854.5.peg.3503"/>
<reference evidence="1 2" key="1">
    <citation type="submission" date="2016-11" db="EMBL/GenBank/DDBJ databases">
        <authorList>
            <person name="Jaros S."/>
            <person name="Januszkiewicz K."/>
            <person name="Wedrychowicz H."/>
        </authorList>
    </citation>
    <scope>NUCLEOTIDE SEQUENCE [LARGE SCALE GENOMIC DNA]</scope>
    <source>
        <strain evidence="1">NVI 5450</strain>
    </source>
</reference>
<organism evidence="1 2">
    <name type="scientific">Moritella viscosa</name>
    <dbReference type="NCBI Taxonomy" id="80854"/>
    <lineage>
        <taxon>Bacteria</taxon>
        <taxon>Pseudomonadati</taxon>
        <taxon>Pseudomonadota</taxon>
        <taxon>Gammaproteobacteria</taxon>
        <taxon>Alteromonadales</taxon>
        <taxon>Moritellaceae</taxon>
        <taxon>Moritella</taxon>
    </lineage>
</organism>
<dbReference type="AlphaFoldDB" id="A0A090IG71"/>
<sequence>MKHYVTATLALLLIGCTMSNNQDEVVIEVVIEVVMEKLNENAPSLFCDQPEYSTCFGITQKQCLVELNNAAQKCIEKSKMKFSSVSSDNYKRYTKYYSSCLILEQVVKYPDRLDVIGNCLKTVDFNRKEGLRSLLK</sequence>
<name>A0A090IG71_9GAMM</name>
<gene>
    <name evidence="1" type="ORF">NVI5450_1566</name>
</gene>
<dbReference type="RefSeq" id="WP_045111330.1">
    <property type="nucleotide sequence ID" value="NZ_CAWRBC010000153.1"/>
</dbReference>
<dbReference type="OrthoDB" id="7068946at2"/>
<dbReference type="STRING" id="80854.MVIS_3308"/>
<accession>A0A090IG71</accession>